<gene>
    <name evidence="1" type="ORF">PG986_009004</name>
</gene>
<keyword evidence="2" id="KW-1185">Reference proteome</keyword>
<sequence>MFASCLSSPFSPSWNPGLGGLVSGCLADFEALEASNLLLRASMPILPYFKTESEAPSLCFARDQDIPNPEVYWYDASGENALGLNWMIWGPDHQLPQPHGASDQVAWSGQALG</sequence>
<dbReference type="EMBL" id="JAQQWE010000006">
    <property type="protein sequence ID" value="KAK7948118.1"/>
    <property type="molecule type" value="Genomic_DNA"/>
</dbReference>
<accession>A0ABR1Q6N2</accession>
<protein>
    <submittedName>
        <fullName evidence="1">Uncharacterized protein</fullName>
    </submittedName>
</protein>
<reference evidence="1 2" key="1">
    <citation type="submission" date="2023-01" db="EMBL/GenBank/DDBJ databases">
        <title>Analysis of 21 Apiospora genomes using comparative genomics revels a genus with tremendous synthesis potential of carbohydrate active enzymes and secondary metabolites.</title>
        <authorList>
            <person name="Sorensen T."/>
        </authorList>
    </citation>
    <scope>NUCLEOTIDE SEQUENCE [LARGE SCALE GENOMIC DNA]</scope>
    <source>
        <strain evidence="1 2">CBS 24483</strain>
    </source>
</reference>
<comment type="caution">
    <text evidence="1">The sequence shown here is derived from an EMBL/GenBank/DDBJ whole genome shotgun (WGS) entry which is preliminary data.</text>
</comment>
<proteinExistence type="predicted"/>
<evidence type="ECO:0000313" key="1">
    <source>
        <dbReference type="EMBL" id="KAK7948118.1"/>
    </source>
</evidence>
<dbReference type="RefSeq" id="XP_066697624.1">
    <property type="nucleotide sequence ID" value="XM_066845226.1"/>
</dbReference>
<dbReference type="GeneID" id="92078288"/>
<dbReference type="Proteomes" id="UP001391051">
    <property type="component" value="Unassembled WGS sequence"/>
</dbReference>
<organism evidence="1 2">
    <name type="scientific">Apiospora aurea</name>
    <dbReference type="NCBI Taxonomy" id="335848"/>
    <lineage>
        <taxon>Eukaryota</taxon>
        <taxon>Fungi</taxon>
        <taxon>Dikarya</taxon>
        <taxon>Ascomycota</taxon>
        <taxon>Pezizomycotina</taxon>
        <taxon>Sordariomycetes</taxon>
        <taxon>Xylariomycetidae</taxon>
        <taxon>Amphisphaeriales</taxon>
        <taxon>Apiosporaceae</taxon>
        <taxon>Apiospora</taxon>
    </lineage>
</organism>
<name>A0ABR1Q6N2_9PEZI</name>
<evidence type="ECO:0000313" key="2">
    <source>
        <dbReference type="Proteomes" id="UP001391051"/>
    </source>
</evidence>